<dbReference type="PANTHER" id="PTHR11010:SF117">
    <property type="entry name" value="SERINE PROTEASE 16"/>
    <property type="match status" value="1"/>
</dbReference>
<evidence type="ECO:0000313" key="7">
    <source>
        <dbReference type="RefSeq" id="XP_008585058.1"/>
    </source>
</evidence>
<dbReference type="GO" id="GO:0006508">
    <property type="term" value="P:proteolysis"/>
    <property type="evidence" value="ECO:0007669"/>
    <property type="project" value="UniProtKB-KW"/>
</dbReference>
<accession>A0ABM0RWR7</accession>
<dbReference type="InterPro" id="IPR029058">
    <property type="entry name" value="AB_hydrolase_fold"/>
</dbReference>
<evidence type="ECO:0000256" key="4">
    <source>
        <dbReference type="ARBA" id="ARBA00022801"/>
    </source>
</evidence>
<dbReference type="GeneID" id="103602436"/>
<reference evidence="7" key="1">
    <citation type="submission" date="2025-08" db="UniProtKB">
        <authorList>
            <consortium name="RefSeq"/>
        </authorList>
    </citation>
    <scope>IDENTIFICATION</scope>
</reference>
<sequence>MIEGETAASRNWMLPTATWVTYAKRLGALCLLLEHRFYGHSQPTGNLSTSSLYYLSSRQALADTVNFRTVIAEEMNLTSNSWVVFGGSYGGCLAVWLRVKYPNLFAAALGSSAPIQAKIDFYEYLEVVQRSLAAHNRECPKVVKEASDIVVEMLKYPKNFTKLTDDFNLCHPLEINSELDRAYFLESLAGFFMDIVQYNKDNVVFEGMVNIDLLCGLMTNASLGSPYDRYVRVIHEILQNERYLCLSASYNQFVENLSDSYWDQKKLRSDRQWVYQTCTEFGYFQTTNSKNQPFSGFRLRLFIQQCSDIFGPEFNGVSMAQAVQSTNEFYGGRNITGSKIIFPNGSIDPWHALGIIKNISEELPAVFMEGESHCADMYPQSQIDSPQLLQAREKIFGILQTWLMQ</sequence>
<keyword evidence="5" id="KW-0325">Glycoprotein</keyword>
<evidence type="ECO:0000313" key="6">
    <source>
        <dbReference type="Proteomes" id="UP000694923"/>
    </source>
</evidence>
<dbReference type="PANTHER" id="PTHR11010">
    <property type="entry name" value="PROTEASE S28 PRO-X CARBOXYPEPTIDASE-RELATED"/>
    <property type="match status" value="1"/>
</dbReference>
<keyword evidence="3" id="KW-0732">Signal</keyword>
<keyword evidence="2 7" id="KW-0645">Protease</keyword>
<dbReference type="RefSeq" id="XP_008585058.1">
    <property type="nucleotide sequence ID" value="XM_008586836.1"/>
</dbReference>
<name>A0ABM0RWR7_GALVR</name>
<dbReference type="GO" id="GO:0008233">
    <property type="term" value="F:peptidase activity"/>
    <property type="evidence" value="ECO:0007669"/>
    <property type="project" value="UniProtKB-KW"/>
</dbReference>
<comment type="similarity">
    <text evidence="1">Belongs to the peptidase S28 family.</text>
</comment>
<keyword evidence="6" id="KW-1185">Reference proteome</keyword>
<protein>
    <submittedName>
        <fullName evidence="7">Serine protease K12H4.7</fullName>
    </submittedName>
</protein>
<evidence type="ECO:0000256" key="5">
    <source>
        <dbReference type="ARBA" id="ARBA00023180"/>
    </source>
</evidence>
<dbReference type="InterPro" id="IPR042269">
    <property type="entry name" value="Ser_carbopepase_S28_SKS"/>
</dbReference>
<dbReference type="Proteomes" id="UP000694923">
    <property type="component" value="Unplaced"/>
</dbReference>
<evidence type="ECO:0000256" key="1">
    <source>
        <dbReference type="ARBA" id="ARBA00011079"/>
    </source>
</evidence>
<organism evidence="6 7">
    <name type="scientific">Galeopterus variegatus</name>
    <name type="common">Malayan flying lemur</name>
    <name type="synonym">Cynocephalus variegatus</name>
    <dbReference type="NCBI Taxonomy" id="482537"/>
    <lineage>
        <taxon>Eukaryota</taxon>
        <taxon>Metazoa</taxon>
        <taxon>Chordata</taxon>
        <taxon>Craniata</taxon>
        <taxon>Vertebrata</taxon>
        <taxon>Euteleostomi</taxon>
        <taxon>Mammalia</taxon>
        <taxon>Eutheria</taxon>
        <taxon>Euarchontoglires</taxon>
        <taxon>Dermoptera</taxon>
        <taxon>Cynocephalidae</taxon>
        <taxon>Galeopterus</taxon>
    </lineage>
</organism>
<dbReference type="InterPro" id="IPR008758">
    <property type="entry name" value="Peptidase_S28"/>
</dbReference>
<dbReference type="Pfam" id="PF05577">
    <property type="entry name" value="Peptidase_S28"/>
    <property type="match status" value="1"/>
</dbReference>
<evidence type="ECO:0000256" key="2">
    <source>
        <dbReference type="ARBA" id="ARBA00022670"/>
    </source>
</evidence>
<dbReference type="SUPFAM" id="SSF53474">
    <property type="entry name" value="alpha/beta-Hydrolases"/>
    <property type="match status" value="1"/>
</dbReference>
<evidence type="ECO:0000256" key="3">
    <source>
        <dbReference type="ARBA" id="ARBA00022729"/>
    </source>
</evidence>
<gene>
    <name evidence="7" type="primary">LOC103602436</name>
</gene>
<proteinExistence type="inferred from homology"/>
<keyword evidence="4" id="KW-0378">Hydrolase</keyword>
<dbReference type="Gene3D" id="3.40.50.1820">
    <property type="entry name" value="alpha/beta hydrolase"/>
    <property type="match status" value="1"/>
</dbReference>
<dbReference type="Gene3D" id="1.20.120.980">
    <property type="entry name" value="Serine carboxypeptidase S28, SKS domain"/>
    <property type="match status" value="1"/>
</dbReference>